<feature type="region of interest" description="Disordered" evidence="1">
    <location>
        <begin position="1"/>
        <end position="67"/>
    </location>
</feature>
<organism evidence="2">
    <name type="scientific">Polytomella parva</name>
    <dbReference type="NCBI Taxonomy" id="51329"/>
    <lineage>
        <taxon>Eukaryota</taxon>
        <taxon>Viridiplantae</taxon>
        <taxon>Chlorophyta</taxon>
        <taxon>core chlorophytes</taxon>
        <taxon>Chlorophyceae</taxon>
        <taxon>CS clade</taxon>
        <taxon>Chlamydomonadales</taxon>
        <taxon>Chlamydomonadaceae</taxon>
        <taxon>Polytomella</taxon>
    </lineage>
</organism>
<reference evidence="2" key="1">
    <citation type="submission" date="2021-01" db="EMBL/GenBank/DDBJ databases">
        <authorList>
            <person name="Corre E."/>
            <person name="Pelletier E."/>
            <person name="Niang G."/>
            <person name="Scheremetjew M."/>
            <person name="Finn R."/>
            <person name="Kale V."/>
            <person name="Holt S."/>
            <person name="Cochrane G."/>
            <person name="Meng A."/>
            <person name="Brown T."/>
            <person name="Cohen L."/>
        </authorList>
    </citation>
    <scope>NUCLEOTIDE SEQUENCE</scope>
    <source>
        <strain evidence="2">SAG 63-3</strain>
    </source>
</reference>
<feature type="region of interest" description="Disordered" evidence="1">
    <location>
        <begin position="97"/>
        <end position="126"/>
    </location>
</feature>
<accession>A0A7S0YAQ9</accession>
<feature type="region of interest" description="Disordered" evidence="1">
    <location>
        <begin position="209"/>
        <end position="240"/>
    </location>
</feature>
<protein>
    <submittedName>
        <fullName evidence="2">Uncharacterized protein</fullName>
    </submittedName>
</protein>
<gene>
    <name evidence="2" type="ORF">PPAR00522_LOCUS2488</name>
</gene>
<name>A0A7S0YAQ9_9CHLO</name>
<proteinExistence type="predicted"/>
<feature type="compositionally biased region" description="Basic and acidic residues" evidence="1">
    <location>
        <begin position="32"/>
        <end position="41"/>
    </location>
</feature>
<evidence type="ECO:0000256" key="1">
    <source>
        <dbReference type="SAM" id="MobiDB-lite"/>
    </source>
</evidence>
<dbReference type="EMBL" id="HBFM01004361">
    <property type="protein sequence ID" value="CAD8766098.1"/>
    <property type="molecule type" value="Transcribed_RNA"/>
</dbReference>
<feature type="compositionally biased region" description="Polar residues" evidence="1">
    <location>
        <begin position="45"/>
        <end position="58"/>
    </location>
</feature>
<sequence length="240" mass="24838">MGTDGKGKLSGRLSSGSGGNVVNVFDNNVFEDGVRKGEREPSPSPFNNQGNSSNNWMSRSGGGAGMVGNGEEAPFGVNKYNYNSNAGSNNKYPSMLSLSAPSSSSSLSAAAENPNPNPNPNLNLNLNPHRFMSPSLSNNYVDGAADNGWYREESGGRGERGGDEGKNRISNINDIISHNNTDSMGKGASTGAPMGNSVYNNAVSASAVAKSTTKMGPIKQEGKGMGTRKEAGLNSLPNAV</sequence>
<dbReference type="AlphaFoldDB" id="A0A7S0YAQ9"/>
<feature type="compositionally biased region" description="Low complexity" evidence="1">
    <location>
        <begin position="10"/>
        <end position="30"/>
    </location>
</feature>
<evidence type="ECO:0000313" key="2">
    <source>
        <dbReference type="EMBL" id="CAD8766098.1"/>
    </source>
</evidence>